<evidence type="ECO:0000313" key="3">
    <source>
        <dbReference type="Proteomes" id="UP000287651"/>
    </source>
</evidence>
<dbReference type="EMBL" id="AMZH03008156">
    <property type="protein sequence ID" value="RRT59566.1"/>
    <property type="molecule type" value="Genomic_DNA"/>
</dbReference>
<proteinExistence type="predicted"/>
<dbReference type="Proteomes" id="UP000290560">
    <property type="component" value="Unassembled WGS sequence"/>
</dbReference>
<reference evidence="1" key="3">
    <citation type="submission" date="2018-09" db="EMBL/GenBank/DDBJ databases">
        <authorList>
            <person name="Harrison J."/>
            <person name="Moore K.A."/>
            <person name="Paszkiewicz K."/>
            <person name="Jones T."/>
            <person name="Grant M."/>
            <person name="Ambacheew D."/>
            <person name="Muzemil S."/>
            <person name="Studholme D."/>
        </authorList>
    </citation>
    <scope>NUCLEOTIDE SEQUENCE</scope>
</reference>
<dbReference type="PANTHER" id="PTHR47149:SF1">
    <property type="entry name" value="F-BOX PROTEIN RMF"/>
    <property type="match status" value="1"/>
</dbReference>
<reference evidence="1 3" key="1">
    <citation type="journal article" date="2014" name="Agronomy (Basel)">
        <title>A Draft Genome Sequence for Ensete ventricosum, the Drought-Tolerant Tree Against Hunger.</title>
        <authorList>
            <person name="Harrison J."/>
            <person name="Moore K.A."/>
            <person name="Paszkiewicz K."/>
            <person name="Jones T."/>
            <person name="Grant M."/>
            <person name="Ambacheew D."/>
            <person name="Muzemil S."/>
            <person name="Studholme D.J."/>
        </authorList>
    </citation>
    <scope>NUCLEOTIDE SEQUENCE [LARGE SCALE GENOMIC DNA]</scope>
</reference>
<dbReference type="Proteomes" id="UP000287651">
    <property type="component" value="Unassembled WGS sequence"/>
</dbReference>
<evidence type="ECO:0000313" key="2">
    <source>
        <dbReference type="EMBL" id="RZR74228.1"/>
    </source>
</evidence>
<dbReference type="AlphaFoldDB" id="A0A426Z6H9"/>
<protein>
    <submittedName>
        <fullName evidence="1">Uncharacterized protein</fullName>
    </submittedName>
</protein>
<dbReference type="GO" id="GO:0005634">
    <property type="term" value="C:nucleus"/>
    <property type="evidence" value="ECO:0007669"/>
    <property type="project" value="TreeGrafter"/>
</dbReference>
<dbReference type="PANTHER" id="PTHR47149">
    <property type="entry name" value="F-BOX PROTEIN RMF"/>
    <property type="match status" value="1"/>
</dbReference>
<name>A0A426Z6H9_ENSVE</name>
<dbReference type="GO" id="GO:0061458">
    <property type="term" value="P:reproductive system development"/>
    <property type="evidence" value="ECO:0007669"/>
    <property type="project" value="TreeGrafter"/>
</dbReference>
<reference evidence="2" key="2">
    <citation type="journal article" date="2018" name="Data Brief">
        <title>Genome sequence data from 17 accessions of Ensete ventricosum, a staple food crop for millions in Ethiopia.</title>
        <authorList>
            <person name="Yemataw Z."/>
            <person name="Muzemil S."/>
            <person name="Ambachew D."/>
            <person name="Tripathi L."/>
            <person name="Tesfaye K."/>
            <person name="Chala A."/>
            <person name="Farbos A."/>
            <person name="O'Neill P."/>
            <person name="Moore K."/>
            <person name="Grant M."/>
            <person name="Studholme D.J."/>
        </authorList>
    </citation>
    <scope>NUCLEOTIDE SEQUENCE [LARGE SCALE GENOMIC DNA]</scope>
    <source>
        <tissue evidence="2">Leaf</tissue>
    </source>
</reference>
<accession>A0A426Z6H9</accession>
<gene>
    <name evidence="1" type="ORF">B296_00004211</name>
    <name evidence="2" type="ORF">BHM03_00034116</name>
</gene>
<sequence length="122" mass="13511">MQVLDARHVELFLEEGFKDGSWEYEDIGSHRIAKQSGAAAGAIFDSKHLSDPSTAGNARVLDKKAWIGQQDDWQPKARLSLHAVAVNTNLQPNEGLQVRFQAMRSTGADRKVVSIRISQQLV</sequence>
<dbReference type="EMBL" id="KV876162">
    <property type="protein sequence ID" value="RZR74228.1"/>
    <property type="molecule type" value="Genomic_DNA"/>
</dbReference>
<organism evidence="1 3">
    <name type="scientific">Ensete ventricosum</name>
    <name type="common">Abyssinian banana</name>
    <name type="synonym">Musa ensete</name>
    <dbReference type="NCBI Taxonomy" id="4639"/>
    <lineage>
        <taxon>Eukaryota</taxon>
        <taxon>Viridiplantae</taxon>
        <taxon>Streptophyta</taxon>
        <taxon>Embryophyta</taxon>
        <taxon>Tracheophyta</taxon>
        <taxon>Spermatophyta</taxon>
        <taxon>Magnoliopsida</taxon>
        <taxon>Liliopsida</taxon>
        <taxon>Zingiberales</taxon>
        <taxon>Musaceae</taxon>
        <taxon>Ensete</taxon>
    </lineage>
</organism>
<evidence type="ECO:0000313" key="1">
    <source>
        <dbReference type="EMBL" id="RRT59566.1"/>
    </source>
</evidence>